<evidence type="ECO:0000313" key="2">
    <source>
        <dbReference type="Proteomes" id="UP000192738"/>
    </source>
</evidence>
<dbReference type="AlphaFoldDB" id="A0A1W2F240"/>
<dbReference type="OrthoDB" id="9893335at2"/>
<dbReference type="Proteomes" id="UP000192738">
    <property type="component" value="Unassembled WGS sequence"/>
</dbReference>
<protein>
    <submittedName>
        <fullName evidence="1">Uncharacterized protein</fullName>
    </submittedName>
</protein>
<sequence>MEKKVIAGIQNDSPAIEWELRSDFDFIRKKHMQAMKAAQELLSSADTYGTTTYDSLNSGKLSRLIDYVKSGSASEE</sequence>
<dbReference type="RefSeq" id="WP_084578424.1">
    <property type="nucleotide sequence ID" value="NZ_CP155572.1"/>
</dbReference>
<dbReference type="EMBL" id="FWXI01000038">
    <property type="protein sequence ID" value="SMD15566.1"/>
    <property type="molecule type" value="Genomic_DNA"/>
</dbReference>
<accession>A0A1W2F240</accession>
<evidence type="ECO:0000313" key="1">
    <source>
        <dbReference type="EMBL" id="SMD15566.1"/>
    </source>
</evidence>
<keyword evidence="2" id="KW-1185">Reference proteome</keyword>
<reference evidence="1 2" key="1">
    <citation type="submission" date="2017-04" db="EMBL/GenBank/DDBJ databases">
        <authorList>
            <person name="Afonso C.L."/>
            <person name="Miller P.J."/>
            <person name="Scott M.A."/>
            <person name="Spackman E."/>
            <person name="Goraichik I."/>
            <person name="Dimitrov K.M."/>
            <person name="Suarez D.L."/>
            <person name="Swayne D.E."/>
        </authorList>
    </citation>
    <scope>NUCLEOTIDE SEQUENCE [LARGE SCALE GENOMIC DNA]</scope>
    <source>
        <strain evidence="1 2">DSM 5090</strain>
    </source>
</reference>
<proteinExistence type="predicted"/>
<name>A0A1W2F240_9FIRM</name>
<gene>
    <name evidence="1" type="ORF">SAMN04488500_13812</name>
</gene>
<organism evidence="1 2">
    <name type="scientific">Sporomusa malonica</name>
    <dbReference type="NCBI Taxonomy" id="112901"/>
    <lineage>
        <taxon>Bacteria</taxon>
        <taxon>Bacillati</taxon>
        <taxon>Bacillota</taxon>
        <taxon>Negativicutes</taxon>
        <taxon>Selenomonadales</taxon>
        <taxon>Sporomusaceae</taxon>
        <taxon>Sporomusa</taxon>
    </lineage>
</organism>